<protein>
    <submittedName>
        <fullName evidence="1">Uncharacterized protein</fullName>
    </submittedName>
</protein>
<dbReference type="EMBL" id="JH017933">
    <property type="protein sequence ID" value="EGV91302.1"/>
    <property type="molecule type" value="Genomic_DNA"/>
</dbReference>
<dbReference type="InParanoid" id="G3IPX0"/>
<sequence>MAYQMLYQSLHLNQLKAFGSSAAPSAALQVELVSVGAKYNKNESGPDYKGLCDEQKVIIVHCR</sequence>
<evidence type="ECO:0000313" key="2">
    <source>
        <dbReference type="Proteomes" id="UP000001075"/>
    </source>
</evidence>
<dbReference type="Proteomes" id="UP000001075">
    <property type="component" value="Unassembled WGS sequence"/>
</dbReference>
<name>G3IPX0_CRIGR</name>
<evidence type="ECO:0000313" key="1">
    <source>
        <dbReference type="EMBL" id="EGV91302.1"/>
    </source>
</evidence>
<gene>
    <name evidence="1" type="ORF">I79_026055</name>
</gene>
<reference evidence="2" key="1">
    <citation type="journal article" date="2011" name="Nat. Biotechnol.">
        <title>The genomic sequence of the Chinese hamster ovary (CHO)-K1 cell line.</title>
        <authorList>
            <person name="Xu X."/>
            <person name="Nagarajan H."/>
            <person name="Lewis N.E."/>
            <person name="Pan S."/>
            <person name="Cai Z."/>
            <person name="Liu X."/>
            <person name="Chen W."/>
            <person name="Xie M."/>
            <person name="Wang W."/>
            <person name="Hammond S."/>
            <person name="Andersen M.R."/>
            <person name="Neff N."/>
            <person name="Passarelli B."/>
            <person name="Koh W."/>
            <person name="Fan H.C."/>
            <person name="Wang J."/>
            <person name="Gui Y."/>
            <person name="Lee K.H."/>
            <person name="Betenbaugh M.J."/>
            <person name="Quake S.R."/>
            <person name="Famili I."/>
            <person name="Palsson B.O."/>
            <person name="Wang J."/>
        </authorList>
    </citation>
    <scope>NUCLEOTIDE SEQUENCE [LARGE SCALE GENOMIC DNA]</scope>
    <source>
        <strain evidence="2">CHO K1 cell line</strain>
    </source>
</reference>
<organism evidence="1 2">
    <name type="scientific">Cricetulus griseus</name>
    <name type="common">Chinese hamster</name>
    <name type="synonym">Cricetulus barabensis griseus</name>
    <dbReference type="NCBI Taxonomy" id="10029"/>
    <lineage>
        <taxon>Eukaryota</taxon>
        <taxon>Metazoa</taxon>
        <taxon>Chordata</taxon>
        <taxon>Craniata</taxon>
        <taxon>Vertebrata</taxon>
        <taxon>Euteleostomi</taxon>
        <taxon>Mammalia</taxon>
        <taxon>Eutheria</taxon>
        <taxon>Euarchontoglires</taxon>
        <taxon>Glires</taxon>
        <taxon>Rodentia</taxon>
        <taxon>Myomorpha</taxon>
        <taxon>Muroidea</taxon>
        <taxon>Cricetidae</taxon>
        <taxon>Cricetinae</taxon>
        <taxon>Cricetulus</taxon>
    </lineage>
</organism>
<dbReference type="AlphaFoldDB" id="G3IPX0"/>
<proteinExistence type="predicted"/>
<accession>G3IPX0</accession>